<evidence type="ECO:0000313" key="10">
    <source>
        <dbReference type="Proteomes" id="UP000829196"/>
    </source>
</evidence>
<keyword evidence="5 7" id="KW-0378">Hydrolase</keyword>
<reference evidence="9" key="1">
    <citation type="journal article" date="2022" name="Front. Genet.">
        <title>Chromosome-Scale Assembly of the Dendrobium nobile Genome Provides Insights Into the Molecular Mechanism of the Biosynthesis of the Medicinal Active Ingredient of Dendrobium.</title>
        <authorList>
            <person name="Xu Q."/>
            <person name="Niu S.-C."/>
            <person name="Li K.-L."/>
            <person name="Zheng P.-J."/>
            <person name="Zhang X.-J."/>
            <person name="Jia Y."/>
            <person name="Liu Y."/>
            <person name="Niu Y.-X."/>
            <person name="Yu L.-H."/>
            <person name="Chen D.-F."/>
            <person name="Zhang G.-Q."/>
        </authorList>
    </citation>
    <scope>NUCLEOTIDE SEQUENCE</scope>
    <source>
        <tissue evidence="9">Leaf</tissue>
    </source>
</reference>
<dbReference type="PROSITE" id="PS00973">
    <property type="entry name" value="USP_2"/>
    <property type="match status" value="1"/>
</dbReference>
<evidence type="ECO:0000256" key="3">
    <source>
        <dbReference type="ARBA" id="ARBA00022670"/>
    </source>
</evidence>
<dbReference type="SMR" id="A0A8T3AS14"/>
<dbReference type="GO" id="GO:0004843">
    <property type="term" value="F:cysteine-type deubiquitinase activity"/>
    <property type="evidence" value="ECO:0007669"/>
    <property type="project" value="UniProtKB-UniRule"/>
</dbReference>
<comment type="function">
    <text evidence="7">Recognizes and hydrolyzes the peptide bond at the C-terminal Gly of ubiquitin. Involved in the processing of poly-ubiquitin precursors as well as that of ubiquitinated proteins.</text>
</comment>
<keyword evidence="6 7" id="KW-0788">Thiol protease</keyword>
<gene>
    <name evidence="9" type="ORF">KFK09_019799</name>
</gene>
<evidence type="ECO:0000259" key="8">
    <source>
        <dbReference type="PROSITE" id="PS50235"/>
    </source>
</evidence>
<protein>
    <recommendedName>
        <fullName evidence="7">Ubiquitin carboxyl-terminal hydrolase</fullName>
        <ecNumber evidence="7">3.4.19.12</ecNumber>
    </recommendedName>
</protein>
<dbReference type="Proteomes" id="UP000829196">
    <property type="component" value="Unassembled WGS sequence"/>
</dbReference>
<evidence type="ECO:0000256" key="6">
    <source>
        <dbReference type="ARBA" id="ARBA00022807"/>
    </source>
</evidence>
<dbReference type="InterPro" id="IPR018200">
    <property type="entry name" value="USP_CS"/>
</dbReference>
<dbReference type="InterPro" id="IPR050185">
    <property type="entry name" value="Ub_carboxyl-term_hydrolase"/>
</dbReference>
<comment type="caution">
    <text evidence="9">The sequence shown here is derived from an EMBL/GenBank/DDBJ whole genome shotgun (WGS) entry which is preliminary data.</text>
</comment>
<dbReference type="AlphaFoldDB" id="A0A8T3AS14"/>
<evidence type="ECO:0000256" key="4">
    <source>
        <dbReference type="ARBA" id="ARBA00022786"/>
    </source>
</evidence>
<dbReference type="PANTHER" id="PTHR21646:SF24">
    <property type="entry name" value="UBIQUITIN CARBOXYL-TERMINAL HYDROLASE"/>
    <property type="match status" value="1"/>
</dbReference>
<evidence type="ECO:0000256" key="7">
    <source>
        <dbReference type="RuleBase" id="RU366025"/>
    </source>
</evidence>
<name>A0A8T3AS14_DENNO</name>
<accession>A0A8T3AS14</accession>
<dbReference type="Pfam" id="PF25242">
    <property type="entry name" value="Ubiquitin_UBP8"/>
    <property type="match status" value="1"/>
</dbReference>
<dbReference type="PROSITE" id="PS50235">
    <property type="entry name" value="USP_3"/>
    <property type="match status" value="1"/>
</dbReference>
<keyword evidence="10" id="KW-1185">Reference proteome</keyword>
<dbReference type="GO" id="GO:0006508">
    <property type="term" value="P:proteolysis"/>
    <property type="evidence" value="ECO:0007669"/>
    <property type="project" value="UniProtKB-KW"/>
</dbReference>
<dbReference type="CDD" id="cd02674">
    <property type="entry name" value="Peptidase_C19R"/>
    <property type="match status" value="1"/>
</dbReference>
<evidence type="ECO:0000313" key="9">
    <source>
        <dbReference type="EMBL" id="KAI0498901.1"/>
    </source>
</evidence>
<keyword evidence="3 7" id="KW-0645">Protease</keyword>
<evidence type="ECO:0000256" key="1">
    <source>
        <dbReference type="ARBA" id="ARBA00000707"/>
    </source>
</evidence>
<dbReference type="Pfam" id="PF00443">
    <property type="entry name" value="UCH"/>
    <property type="match status" value="1"/>
</dbReference>
<dbReference type="EC" id="3.4.19.12" evidence="7"/>
<dbReference type="Gene3D" id="3.90.70.10">
    <property type="entry name" value="Cysteine proteinases"/>
    <property type="match status" value="2"/>
</dbReference>
<dbReference type="SUPFAM" id="SSF54001">
    <property type="entry name" value="Cysteine proteinases"/>
    <property type="match status" value="1"/>
</dbReference>
<dbReference type="PROSITE" id="PS00972">
    <property type="entry name" value="USP_1"/>
    <property type="match status" value="1"/>
</dbReference>
<organism evidence="9 10">
    <name type="scientific">Dendrobium nobile</name>
    <name type="common">Orchid</name>
    <dbReference type="NCBI Taxonomy" id="94219"/>
    <lineage>
        <taxon>Eukaryota</taxon>
        <taxon>Viridiplantae</taxon>
        <taxon>Streptophyta</taxon>
        <taxon>Embryophyta</taxon>
        <taxon>Tracheophyta</taxon>
        <taxon>Spermatophyta</taxon>
        <taxon>Magnoliopsida</taxon>
        <taxon>Liliopsida</taxon>
        <taxon>Asparagales</taxon>
        <taxon>Orchidaceae</taxon>
        <taxon>Epidendroideae</taxon>
        <taxon>Malaxideae</taxon>
        <taxon>Dendrobiinae</taxon>
        <taxon>Dendrobium</taxon>
    </lineage>
</organism>
<dbReference type="EMBL" id="JAGYWB010000014">
    <property type="protein sequence ID" value="KAI0498901.1"/>
    <property type="molecule type" value="Genomic_DNA"/>
</dbReference>
<dbReference type="PANTHER" id="PTHR21646">
    <property type="entry name" value="UBIQUITIN CARBOXYL-TERMINAL HYDROLASE"/>
    <property type="match status" value="1"/>
</dbReference>
<dbReference type="InterPro" id="IPR001394">
    <property type="entry name" value="Peptidase_C19_UCH"/>
</dbReference>
<dbReference type="InterPro" id="IPR057372">
    <property type="entry name" value="Ubiquitin_UBP8/5"/>
</dbReference>
<keyword evidence="4 7" id="KW-0833">Ubl conjugation pathway</keyword>
<dbReference type="InterPro" id="IPR028889">
    <property type="entry name" value="USP"/>
</dbReference>
<sequence>MDGLPPDDAGTIDQTLSSDDDRVYMVPYRWWTEAQELESEQGTGNVARGIPYIASPSPSTYGGPMRIINNIFNSDLVFSLRRDDCLMNDDSEEGVSERSYALIPSDMWSQALRWHRDANSGNLIFPGDEYVDVYPLKLRISVIRETSVMTVRICKRDNAVESYKRACKIFSVESDMVRICDFSGQTNLILMNEWNRLPQDGQRLINHEILLELQLHALSESLTCRTEGKKDDFLVQQSKFYCGSSILSNGSTTRAEYDLCFGTSKGSVSFGLIGLENLGNTCFMNSAVQCLAHTQRLVEYFLGDYSREINYQNSLGMGGELALAFGELLRKLWAPNKTPIAPRDFKAKLVRFAPQFSGFNQHDSQELLAFLLDGLHEDLNRVKCKPYVEVKDSDGRPDEEVANEYWQNHLARNDSVIVDVCQGQYRSTLVCPVCNKVSVTFDPFMYLSLPLPSSTTRPMTVTVFSGDGSAQPSSYTVNVPKDGRCKDLIHALSNACSLKNDEVLLVAEVFASRIIRYLEDPSDVLTLIRDEDQLSAYRLPRVKEELPLVVFTHQREQERYIHSVLAPVWKALGVPLVGRLTDPPSGFAIRSLCLKLLIPFLRFSAIACNADEANESISFDEVVEMDADLSDSKGTIDAEEDGQNTEILPDNFQFFLTDEKSQKMISTIEMNELELVAEPHKKLHVLVCWKNKTIEDYDISLLSSLPEIYKCSIFTRRPQEPVSLYACLETFLKEEPLGPEDMWYCPSCKKHQQASKKLDLWRLPDVLVIHLKRFSYNRYTKNKLETLVDFPIKGLDLSNYIVYRTQEPRNQYELYAISNHYGNMGGGHYTAYVYHDSEDKWYDFDDRHVSHVSLDSIKSSAAYVLFYKRVHATTCSVTESTQ</sequence>
<proteinExistence type="inferred from homology"/>
<dbReference type="InterPro" id="IPR038765">
    <property type="entry name" value="Papain-like_cys_pep_sf"/>
</dbReference>
<dbReference type="GO" id="GO:0016579">
    <property type="term" value="P:protein deubiquitination"/>
    <property type="evidence" value="ECO:0007669"/>
    <property type="project" value="InterPro"/>
</dbReference>
<comment type="catalytic activity">
    <reaction evidence="1 7">
        <text>Thiol-dependent hydrolysis of ester, thioester, amide, peptide and isopeptide bonds formed by the C-terminal Gly of ubiquitin (a 76-residue protein attached to proteins as an intracellular targeting signal).</text>
        <dbReference type="EC" id="3.4.19.12"/>
    </reaction>
</comment>
<feature type="domain" description="USP" evidence="8">
    <location>
        <begin position="273"/>
        <end position="870"/>
    </location>
</feature>
<evidence type="ECO:0000256" key="2">
    <source>
        <dbReference type="ARBA" id="ARBA00009085"/>
    </source>
</evidence>
<evidence type="ECO:0000256" key="5">
    <source>
        <dbReference type="ARBA" id="ARBA00022801"/>
    </source>
</evidence>
<comment type="similarity">
    <text evidence="2 7">Belongs to the peptidase C19 family.</text>
</comment>
<dbReference type="OrthoDB" id="292964at2759"/>